<evidence type="ECO:0000313" key="3">
    <source>
        <dbReference type="Proteomes" id="UP000438429"/>
    </source>
</evidence>
<evidence type="ECO:0000256" key="1">
    <source>
        <dbReference type="SAM" id="Phobius"/>
    </source>
</evidence>
<protein>
    <recommendedName>
        <fullName evidence="4">Serine-rich and transmembrane domain-containing protein 1</fullName>
    </recommendedName>
</protein>
<dbReference type="Pfam" id="PF15872">
    <property type="entry name" value="SRTM1"/>
    <property type="match status" value="1"/>
</dbReference>
<dbReference type="AlphaFoldDB" id="A0A6A4STK3"/>
<dbReference type="PANTHER" id="PTHR35660:SF1">
    <property type="entry name" value="SERINE-RICH AND TRANSMEMBRANE DOMAIN-CONTAINING PROTEIN 1"/>
    <property type="match status" value="1"/>
</dbReference>
<dbReference type="InterPro" id="IPR031741">
    <property type="entry name" value="SERTM"/>
</dbReference>
<proteinExistence type="predicted"/>
<dbReference type="PANTHER" id="PTHR35660">
    <property type="entry name" value="SERINE-RICH AND TRANSMEMBRANE DOMAIN-CONTAINING PROTEIN 1"/>
    <property type="match status" value="1"/>
</dbReference>
<evidence type="ECO:0000313" key="2">
    <source>
        <dbReference type="EMBL" id="KAF0038556.1"/>
    </source>
</evidence>
<dbReference type="Proteomes" id="UP000438429">
    <property type="component" value="Unassembled WGS sequence"/>
</dbReference>
<gene>
    <name evidence="2" type="ORF">F2P81_009040</name>
</gene>
<reference evidence="2 3" key="1">
    <citation type="submission" date="2019-06" db="EMBL/GenBank/DDBJ databases">
        <title>Draft genomes of female and male turbot (Scophthalmus maximus).</title>
        <authorList>
            <person name="Xu H."/>
            <person name="Xu X.-W."/>
            <person name="Shao C."/>
            <person name="Chen S."/>
        </authorList>
    </citation>
    <scope>NUCLEOTIDE SEQUENCE [LARGE SCALE GENOMIC DNA]</scope>
    <source>
        <strain evidence="2">Ysfricsl-2016a</strain>
        <tissue evidence="2">Blood</tissue>
    </source>
</reference>
<name>A0A6A4STK3_SCOMX</name>
<keyword evidence="1" id="KW-1133">Transmembrane helix</keyword>
<evidence type="ECO:0008006" key="4">
    <source>
        <dbReference type="Google" id="ProtNLM"/>
    </source>
</evidence>
<keyword evidence="1" id="KW-0472">Membrane</keyword>
<dbReference type="EMBL" id="VEVO01000008">
    <property type="protein sequence ID" value="KAF0038556.1"/>
    <property type="molecule type" value="Genomic_DNA"/>
</dbReference>
<accession>A0A6A4STK3</accession>
<feature type="transmembrane region" description="Helical" evidence="1">
    <location>
        <begin position="80"/>
        <end position="102"/>
    </location>
</feature>
<organism evidence="2 3">
    <name type="scientific">Scophthalmus maximus</name>
    <name type="common">Turbot</name>
    <name type="synonym">Psetta maxima</name>
    <dbReference type="NCBI Taxonomy" id="52904"/>
    <lineage>
        <taxon>Eukaryota</taxon>
        <taxon>Metazoa</taxon>
        <taxon>Chordata</taxon>
        <taxon>Craniata</taxon>
        <taxon>Vertebrata</taxon>
        <taxon>Euteleostomi</taxon>
        <taxon>Actinopterygii</taxon>
        <taxon>Neopterygii</taxon>
        <taxon>Teleostei</taxon>
        <taxon>Neoteleostei</taxon>
        <taxon>Acanthomorphata</taxon>
        <taxon>Carangaria</taxon>
        <taxon>Pleuronectiformes</taxon>
        <taxon>Pleuronectoidei</taxon>
        <taxon>Scophthalmidae</taxon>
        <taxon>Scophthalmus</taxon>
    </lineage>
</organism>
<comment type="caution">
    <text evidence="2">The sequence shown here is derived from an EMBL/GenBank/DDBJ whole genome shotgun (WGS) entry which is preliminary data.</text>
</comment>
<sequence>MIDTFLACKSRIEGDGGQGGRGFDMTEITVRMSGMDVPLMDNNETGVSPIDNGTFLRFSPTSASTSAAAASSSPGRPGNVYVYVWLFLGLLVFLLTLLIISLHRLKNIISSSSSVPDCSSEGGSSFTNMEICSISSQKSTISSLST</sequence>
<keyword evidence="1" id="KW-0812">Transmembrane</keyword>